<gene>
    <name evidence="1" type="primary">LOC106125242</name>
</gene>
<dbReference type="AlphaFoldDB" id="A0AAJ6ZRR6"/>
<reference evidence="1" key="1">
    <citation type="submission" date="2025-08" db="UniProtKB">
        <authorList>
            <consortium name="RefSeq"/>
        </authorList>
    </citation>
    <scope>IDENTIFICATION</scope>
</reference>
<name>A0AAJ6ZRR6_PAPXU</name>
<protein>
    <submittedName>
        <fullName evidence="1">Uncharacterized protein LOC106125242</fullName>
    </submittedName>
</protein>
<organism evidence="1">
    <name type="scientific">Papilio xuthus</name>
    <name type="common">Asian swallowtail butterfly</name>
    <dbReference type="NCBI Taxonomy" id="66420"/>
    <lineage>
        <taxon>Eukaryota</taxon>
        <taxon>Metazoa</taxon>
        <taxon>Ecdysozoa</taxon>
        <taxon>Arthropoda</taxon>
        <taxon>Hexapoda</taxon>
        <taxon>Insecta</taxon>
        <taxon>Pterygota</taxon>
        <taxon>Neoptera</taxon>
        <taxon>Endopterygota</taxon>
        <taxon>Lepidoptera</taxon>
        <taxon>Glossata</taxon>
        <taxon>Ditrysia</taxon>
        <taxon>Papilionoidea</taxon>
        <taxon>Papilionidae</taxon>
        <taxon>Papilioninae</taxon>
        <taxon>Papilio</taxon>
    </lineage>
</organism>
<dbReference type="GeneID" id="106125242"/>
<dbReference type="Proteomes" id="UP000694872">
    <property type="component" value="Unplaced"/>
</dbReference>
<accession>A0AAJ6ZRR6</accession>
<dbReference type="SUPFAM" id="SSF50494">
    <property type="entry name" value="Trypsin-like serine proteases"/>
    <property type="match status" value="1"/>
</dbReference>
<proteinExistence type="predicted"/>
<dbReference type="InterPro" id="IPR009003">
    <property type="entry name" value="Peptidase_S1_PA"/>
</dbReference>
<evidence type="ECO:0000313" key="1">
    <source>
        <dbReference type="RefSeq" id="XP_013177805.1"/>
    </source>
</evidence>
<dbReference type="KEGG" id="pxu:106125242"/>
<sequence length="157" mass="17851">MINNCVGWSPISLVSHKFVINEKGFPATAIGWGLDRYNTRYLSYHLPKRPLVAYEGLIFPKSCPKQGEHNNEEYERELNVKNMYCLSLPYMGDKKDTAHGSLLLVQGKLMALSLQKGKSNRNESTAQYTGVWRLVPWVLEVTRNSTNDTLTTKMIAI</sequence>
<dbReference type="RefSeq" id="XP_013177805.1">
    <property type="nucleotide sequence ID" value="XM_013322351.1"/>
</dbReference>